<evidence type="ECO:0000313" key="2">
    <source>
        <dbReference type="EMBL" id="NKC27788.1"/>
    </source>
</evidence>
<organism evidence="2 3">
    <name type="scientific">Brucella ciceri</name>
    <dbReference type="NCBI Taxonomy" id="391287"/>
    <lineage>
        <taxon>Bacteria</taxon>
        <taxon>Pseudomonadati</taxon>
        <taxon>Pseudomonadota</taxon>
        <taxon>Alphaproteobacteria</taxon>
        <taxon>Hyphomicrobiales</taxon>
        <taxon>Brucellaceae</taxon>
        <taxon>Brucella/Ochrobactrum group</taxon>
        <taxon>Brucella</taxon>
    </lineage>
</organism>
<sequence length="232" mass="25120">MFKSTSYRLLSLLVGSLILTACNTSSDPTALNKSAIDNARKTEGYVATKGAAIVARVTINGKICHQANIQLQAVENGQLVPRNITSIGQNYSLADIGKITLRMATLNIPGVFDVIDSQDIRVSFQPIAPGDYGIARVICSWDSNHRSVLEASSSGFFGLGRKKALVPLAIDGTISVKKGRSWMRESSTSFPRVRGALSFWHLRHRKHIATPSSVICQNSIQKLHSVSSAVNL</sequence>
<dbReference type="EMBL" id="JAAVLR010000001">
    <property type="protein sequence ID" value="NKC27788.1"/>
    <property type="molecule type" value="Genomic_DNA"/>
</dbReference>
<dbReference type="PROSITE" id="PS51257">
    <property type="entry name" value="PROKAR_LIPOPROTEIN"/>
    <property type="match status" value="1"/>
</dbReference>
<feature type="chain" id="PRO_5047111419" description="Lipoprotein" evidence="1">
    <location>
        <begin position="22"/>
        <end position="232"/>
    </location>
</feature>
<keyword evidence="1" id="KW-0732">Signal</keyword>
<accession>A0ABX1DW32</accession>
<gene>
    <name evidence="2" type="ORF">HED52_03690</name>
</gene>
<evidence type="ECO:0008006" key="4">
    <source>
        <dbReference type="Google" id="ProtNLM"/>
    </source>
</evidence>
<proteinExistence type="predicted"/>
<evidence type="ECO:0000313" key="3">
    <source>
        <dbReference type="Proteomes" id="UP000568486"/>
    </source>
</evidence>
<dbReference type="Proteomes" id="UP000568486">
    <property type="component" value="Unassembled WGS sequence"/>
</dbReference>
<comment type="caution">
    <text evidence="2">The sequence shown here is derived from an EMBL/GenBank/DDBJ whole genome shotgun (WGS) entry which is preliminary data.</text>
</comment>
<evidence type="ECO:0000256" key="1">
    <source>
        <dbReference type="SAM" id="SignalP"/>
    </source>
</evidence>
<protein>
    <recommendedName>
        <fullName evidence="4">Lipoprotein</fullName>
    </recommendedName>
</protein>
<reference evidence="2 3" key="1">
    <citation type="submission" date="2020-03" db="EMBL/GenBank/DDBJ databases">
        <title>Whole genome sequencing of clinical and environmental type strains of Ochrobactrum.</title>
        <authorList>
            <person name="Dharne M."/>
        </authorList>
    </citation>
    <scope>NUCLEOTIDE SEQUENCE [LARGE SCALE GENOMIC DNA]</scope>
    <source>
        <strain evidence="2 3">DSM 22292</strain>
    </source>
</reference>
<keyword evidence="3" id="KW-1185">Reference proteome</keyword>
<feature type="signal peptide" evidence="1">
    <location>
        <begin position="1"/>
        <end position="21"/>
    </location>
</feature>
<name>A0ABX1DW32_9HYPH</name>